<feature type="region of interest" description="Disordered" evidence="1">
    <location>
        <begin position="1"/>
        <end position="32"/>
    </location>
</feature>
<evidence type="ECO:0000256" key="1">
    <source>
        <dbReference type="SAM" id="MobiDB-lite"/>
    </source>
</evidence>
<comment type="caution">
    <text evidence="2">The sequence shown here is derived from an EMBL/GenBank/DDBJ whole genome shotgun (WGS) entry which is preliminary data.</text>
</comment>
<organism evidence="2 3">
    <name type="scientific">Platanthera guangdongensis</name>
    <dbReference type="NCBI Taxonomy" id="2320717"/>
    <lineage>
        <taxon>Eukaryota</taxon>
        <taxon>Viridiplantae</taxon>
        <taxon>Streptophyta</taxon>
        <taxon>Embryophyta</taxon>
        <taxon>Tracheophyta</taxon>
        <taxon>Spermatophyta</taxon>
        <taxon>Magnoliopsida</taxon>
        <taxon>Liliopsida</taxon>
        <taxon>Asparagales</taxon>
        <taxon>Orchidaceae</taxon>
        <taxon>Orchidoideae</taxon>
        <taxon>Orchideae</taxon>
        <taxon>Orchidinae</taxon>
        <taxon>Platanthera</taxon>
    </lineage>
</organism>
<accession>A0ABR2LI85</accession>
<name>A0ABR2LI85_9ASPA</name>
<evidence type="ECO:0000313" key="3">
    <source>
        <dbReference type="Proteomes" id="UP001412067"/>
    </source>
</evidence>
<protein>
    <submittedName>
        <fullName evidence="2">Uncharacterized protein</fullName>
    </submittedName>
</protein>
<sequence length="278" mass="31274">MKGGGSSRRVEPAVSNWRGGGGDRNGASGEGVPPCCGSRRGKRCRRFIWFAALRWRLLQMSVPSFLDNEFWIYNPRQDCQVTFIVFAQNADGLLEEDQDERWHTYSRRASFLLEAKTLTVTRFAADSPEAREDLSRSRGRVAGGGNREESLPICWRKKRRRRCREGGYNQETSFKNAKRNLIPRYSLSRHLFTGLCQHHAVSSRGCPPETAFPILHRIPHPPSNRKSEAQSEKKSGANLLTPHPLRPATTSLNNLHLLPASTLTGTYLLTPSAPDFAC</sequence>
<keyword evidence="3" id="KW-1185">Reference proteome</keyword>
<reference evidence="2 3" key="1">
    <citation type="journal article" date="2022" name="Nat. Plants">
        <title>Genomes of leafy and leafless Platanthera orchids illuminate the evolution of mycoheterotrophy.</title>
        <authorList>
            <person name="Li M.H."/>
            <person name="Liu K.W."/>
            <person name="Li Z."/>
            <person name="Lu H.C."/>
            <person name="Ye Q.L."/>
            <person name="Zhang D."/>
            <person name="Wang J.Y."/>
            <person name="Li Y.F."/>
            <person name="Zhong Z.M."/>
            <person name="Liu X."/>
            <person name="Yu X."/>
            <person name="Liu D.K."/>
            <person name="Tu X.D."/>
            <person name="Liu B."/>
            <person name="Hao Y."/>
            <person name="Liao X.Y."/>
            <person name="Jiang Y.T."/>
            <person name="Sun W.H."/>
            <person name="Chen J."/>
            <person name="Chen Y.Q."/>
            <person name="Ai Y."/>
            <person name="Zhai J.W."/>
            <person name="Wu S.S."/>
            <person name="Zhou Z."/>
            <person name="Hsiao Y.Y."/>
            <person name="Wu W.L."/>
            <person name="Chen Y.Y."/>
            <person name="Lin Y.F."/>
            <person name="Hsu J.L."/>
            <person name="Li C.Y."/>
            <person name="Wang Z.W."/>
            <person name="Zhao X."/>
            <person name="Zhong W.Y."/>
            <person name="Ma X.K."/>
            <person name="Ma L."/>
            <person name="Huang J."/>
            <person name="Chen G.Z."/>
            <person name="Huang M.Z."/>
            <person name="Huang L."/>
            <person name="Peng D.H."/>
            <person name="Luo Y.B."/>
            <person name="Zou S.Q."/>
            <person name="Chen S.P."/>
            <person name="Lan S."/>
            <person name="Tsai W.C."/>
            <person name="Van de Peer Y."/>
            <person name="Liu Z.J."/>
        </authorList>
    </citation>
    <scope>NUCLEOTIDE SEQUENCE [LARGE SCALE GENOMIC DNA]</scope>
    <source>
        <strain evidence="2">Lor288</strain>
    </source>
</reference>
<proteinExistence type="predicted"/>
<feature type="compositionally biased region" description="Basic and acidic residues" evidence="1">
    <location>
        <begin position="225"/>
        <end position="235"/>
    </location>
</feature>
<dbReference type="EMBL" id="JBBWWR010000020">
    <property type="protein sequence ID" value="KAK8940299.1"/>
    <property type="molecule type" value="Genomic_DNA"/>
</dbReference>
<evidence type="ECO:0000313" key="2">
    <source>
        <dbReference type="EMBL" id="KAK8940299.1"/>
    </source>
</evidence>
<dbReference type="Proteomes" id="UP001412067">
    <property type="component" value="Unassembled WGS sequence"/>
</dbReference>
<feature type="region of interest" description="Disordered" evidence="1">
    <location>
        <begin position="221"/>
        <end position="246"/>
    </location>
</feature>
<gene>
    <name evidence="2" type="ORF">KSP40_PGU005697</name>
</gene>